<keyword evidence="2" id="KW-1133">Transmembrane helix</keyword>
<keyword evidence="2" id="KW-0812">Transmembrane</keyword>
<keyword evidence="2" id="KW-0472">Membrane</keyword>
<evidence type="ECO:0000313" key="4">
    <source>
        <dbReference type="Proteomes" id="UP001177023"/>
    </source>
</evidence>
<evidence type="ECO:0000313" key="3">
    <source>
        <dbReference type="EMBL" id="CAJ0576133.1"/>
    </source>
</evidence>
<feature type="transmembrane region" description="Helical" evidence="2">
    <location>
        <begin position="179"/>
        <end position="203"/>
    </location>
</feature>
<accession>A0AA36CVJ0</accession>
<feature type="region of interest" description="Disordered" evidence="1">
    <location>
        <begin position="328"/>
        <end position="389"/>
    </location>
</feature>
<feature type="transmembrane region" description="Helical" evidence="2">
    <location>
        <begin position="138"/>
        <end position="158"/>
    </location>
</feature>
<proteinExistence type="predicted"/>
<organism evidence="3 4">
    <name type="scientific">Mesorhabditis spiculigera</name>
    <dbReference type="NCBI Taxonomy" id="96644"/>
    <lineage>
        <taxon>Eukaryota</taxon>
        <taxon>Metazoa</taxon>
        <taxon>Ecdysozoa</taxon>
        <taxon>Nematoda</taxon>
        <taxon>Chromadorea</taxon>
        <taxon>Rhabditida</taxon>
        <taxon>Rhabditina</taxon>
        <taxon>Rhabditomorpha</taxon>
        <taxon>Rhabditoidea</taxon>
        <taxon>Rhabditidae</taxon>
        <taxon>Mesorhabditinae</taxon>
        <taxon>Mesorhabditis</taxon>
    </lineage>
</organism>
<evidence type="ECO:0000256" key="1">
    <source>
        <dbReference type="SAM" id="MobiDB-lite"/>
    </source>
</evidence>
<dbReference type="EMBL" id="CATQJA010002642">
    <property type="protein sequence ID" value="CAJ0576133.1"/>
    <property type="molecule type" value="Genomic_DNA"/>
</dbReference>
<comment type="caution">
    <text evidence="3">The sequence shown here is derived from an EMBL/GenBank/DDBJ whole genome shotgun (WGS) entry which is preliminary data.</text>
</comment>
<gene>
    <name evidence="3" type="ORF">MSPICULIGERA_LOCUS14432</name>
</gene>
<feature type="compositionally biased region" description="Basic and acidic residues" evidence="1">
    <location>
        <begin position="328"/>
        <end position="373"/>
    </location>
</feature>
<evidence type="ECO:0000256" key="2">
    <source>
        <dbReference type="SAM" id="Phobius"/>
    </source>
</evidence>
<feature type="transmembrane region" description="Helical" evidence="2">
    <location>
        <begin position="215"/>
        <end position="238"/>
    </location>
</feature>
<dbReference type="AlphaFoldDB" id="A0AA36CVJ0"/>
<name>A0AA36CVJ0_9BILA</name>
<sequence>MATAAKPSPVPLDASRPKTVTTKTVTTKTVTTKTKHVSTSRNVSNTKTKAKKKKGKKNRMAVALEANQEQKRQRAIAVRSLFNTAAPNNYRISLMNEWMMLKMFAFAFIAIRQLRVVIWFRLATNANPPVEIGEIDGMVAACAKGGYTLLPLLLLSWCTQNYQIYYTLTSIGEPYRSPTFHAILGQIPIALVDMSILGVTWYYFTRTCYPMYFPFILALCEAPMVFLWPLGFVAWYSYYDFLSKLLRNPCIRLDHLVVNRTERIEIKKKIVKLAKELDAKDMAQEALDAIGTIPAPEVVTVPPEGMTPRAWEARQKRKRDMRELLEKMLKGESIDVKEPPKKADKDKKDKKDKKDEKTEREKKKEPEKKKTDSGEVVINEIDVDGPPTT</sequence>
<feature type="non-terminal residue" evidence="3">
    <location>
        <position position="1"/>
    </location>
</feature>
<feature type="compositionally biased region" description="Low complexity" evidence="1">
    <location>
        <begin position="18"/>
        <end position="32"/>
    </location>
</feature>
<keyword evidence="4" id="KW-1185">Reference proteome</keyword>
<feature type="region of interest" description="Disordered" evidence="1">
    <location>
        <begin position="1"/>
        <end position="55"/>
    </location>
</feature>
<protein>
    <submittedName>
        <fullName evidence="3">Uncharacterized protein</fullName>
    </submittedName>
</protein>
<dbReference type="Proteomes" id="UP001177023">
    <property type="component" value="Unassembled WGS sequence"/>
</dbReference>
<reference evidence="3" key="1">
    <citation type="submission" date="2023-06" db="EMBL/GenBank/DDBJ databases">
        <authorList>
            <person name="Delattre M."/>
        </authorList>
    </citation>
    <scope>NUCLEOTIDE SEQUENCE</scope>
    <source>
        <strain evidence="3">AF72</strain>
    </source>
</reference>